<evidence type="ECO:0000313" key="1">
    <source>
        <dbReference type="EMBL" id="MPM95950.1"/>
    </source>
</evidence>
<gene>
    <name evidence="1" type="ORF">SDC9_143106</name>
</gene>
<reference evidence="1" key="1">
    <citation type="submission" date="2019-08" db="EMBL/GenBank/DDBJ databases">
        <authorList>
            <person name="Kucharzyk K."/>
            <person name="Murdoch R.W."/>
            <person name="Higgins S."/>
            <person name="Loffler F."/>
        </authorList>
    </citation>
    <scope>NUCLEOTIDE SEQUENCE</scope>
</reference>
<evidence type="ECO:0008006" key="2">
    <source>
        <dbReference type="Google" id="ProtNLM"/>
    </source>
</evidence>
<sequence>MLGDLKSQTAELAVDIAGKILEREVKQEDHQRIIDSFFDKVG</sequence>
<comment type="caution">
    <text evidence="1">The sequence shown here is derived from an EMBL/GenBank/DDBJ whole genome shotgun (WGS) entry which is preliminary data.</text>
</comment>
<dbReference type="AlphaFoldDB" id="A0A645E2F2"/>
<accession>A0A645E2F2</accession>
<name>A0A645E2F2_9ZZZZ</name>
<dbReference type="EMBL" id="VSSQ01042378">
    <property type="protein sequence ID" value="MPM95950.1"/>
    <property type="molecule type" value="Genomic_DNA"/>
</dbReference>
<organism evidence="1">
    <name type="scientific">bioreactor metagenome</name>
    <dbReference type="NCBI Taxonomy" id="1076179"/>
    <lineage>
        <taxon>unclassified sequences</taxon>
        <taxon>metagenomes</taxon>
        <taxon>ecological metagenomes</taxon>
    </lineage>
</organism>
<proteinExistence type="predicted"/>
<protein>
    <recommendedName>
        <fullName evidence="2">ATP synthase subunit b</fullName>
    </recommendedName>
</protein>